<proteinExistence type="predicted"/>
<name>A0A9W4B5M9_9MYCO</name>
<keyword evidence="2" id="KW-1185">Reference proteome</keyword>
<dbReference type="AlphaFoldDB" id="A0A9W4B5M9"/>
<evidence type="ECO:0000313" key="2">
    <source>
        <dbReference type="Proteomes" id="UP000465785"/>
    </source>
</evidence>
<reference evidence="1 2" key="1">
    <citation type="journal article" date="2019" name="Emerg. Microbes Infect.">
        <title>Comprehensive subspecies identification of 175 nontuberculous mycobacteria species based on 7547 genomic profiles.</title>
        <authorList>
            <person name="Matsumoto Y."/>
            <person name="Kinjo T."/>
            <person name="Motooka D."/>
            <person name="Nabeya D."/>
            <person name="Jung N."/>
            <person name="Uechi K."/>
            <person name="Horii T."/>
            <person name="Iida T."/>
            <person name="Fujita J."/>
            <person name="Nakamura S."/>
        </authorList>
    </citation>
    <scope>NUCLEOTIDE SEQUENCE [LARGE SCALE GENOMIC DNA]</scope>
    <source>
        <strain evidence="1 2">JCM 6399</strain>
    </source>
</reference>
<dbReference type="Proteomes" id="UP000465785">
    <property type="component" value="Chromosome"/>
</dbReference>
<gene>
    <name evidence="1" type="ORF">MGALJ_42600</name>
</gene>
<sequence length="58" mass="6623">MLNPRIRRAAGSTDRVGARRRYAAFNGRVLHNDIRAERSAKILLNQLGSHLMVMCDSW</sequence>
<accession>A0A9W4B5M9</accession>
<organism evidence="1 2">
    <name type="scientific">Mycobacterium gallinarum</name>
    <dbReference type="NCBI Taxonomy" id="39689"/>
    <lineage>
        <taxon>Bacteria</taxon>
        <taxon>Bacillati</taxon>
        <taxon>Actinomycetota</taxon>
        <taxon>Actinomycetes</taxon>
        <taxon>Mycobacteriales</taxon>
        <taxon>Mycobacteriaceae</taxon>
        <taxon>Mycobacterium</taxon>
    </lineage>
</organism>
<dbReference type="KEGG" id="mgau:MGALJ_42600"/>
<evidence type="ECO:0000313" key="1">
    <source>
        <dbReference type="EMBL" id="BBY94591.1"/>
    </source>
</evidence>
<protein>
    <submittedName>
        <fullName evidence="1">Uncharacterized protein</fullName>
    </submittedName>
</protein>
<dbReference type="EMBL" id="AP022601">
    <property type="protein sequence ID" value="BBY94591.1"/>
    <property type="molecule type" value="Genomic_DNA"/>
</dbReference>